<feature type="domain" description="Carrier" evidence="3">
    <location>
        <begin position="39"/>
        <end position="114"/>
    </location>
</feature>
<reference evidence="4 5" key="1">
    <citation type="submission" date="2018-02" db="EMBL/GenBank/DDBJ databases">
        <title>Corynebacterium alimpuense sp. nov., a marine obligate actinomycete isolated from sediments of Valparaiso bay, Chile.</title>
        <authorList>
            <person name="Claverias F."/>
            <person name="Gonzales-Siles L."/>
            <person name="Salva-Serra F."/>
            <person name="Inganaes E."/>
            <person name="Molin K."/>
            <person name="Cumsille A."/>
            <person name="Undabarrena A."/>
            <person name="Couve E."/>
            <person name="Moore E.R.B."/>
            <person name="Gomila M."/>
            <person name="Camara B."/>
        </authorList>
    </citation>
    <scope>NUCLEOTIDE SEQUENCE [LARGE SCALE GENOMIC DNA]</scope>
    <source>
        <strain evidence="4 5">CCUG 69366</strain>
    </source>
</reference>
<dbReference type="Gene3D" id="3.40.50.1820">
    <property type="entry name" value="alpha/beta hydrolase"/>
    <property type="match status" value="1"/>
</dbReference>
<evidence type="ECO:0000313" key="5">
    <source>
        <dbReference type="Proteomes" id="UP000266975"/>
    </source>
</evidence>
<dbReference type="Pfam" id="PF00550">
    <property type="entry name" value="PP-binding"/>
    <property type="match status" value="1"/>
</dbReference>
<dbReference type="Proteomes" id="UP000266975">
    <property type="component" value="Unassembled WGS sequence"/>
</dbReference>
<keyword evidence="2" id="KW-0597">Phosphoprotein</keyword>
<dbReference type="SUPFAM" id="SSF47336">
    <property type="entry name" value="ACP-like"/>
    <property type="match status" value="1"/>
</dbReference>
<dbReference type="Pfam" id="PF00975">
    <property type="entry name" value="Thioesterase"/>
    <property type="match status" value="1"/>
</dbReference>
<dbReference type="InterPro" id="IPR020806">
    <property type="entry name" value="PKS_PP-bd"/>
</dbReference>
<dbReference type="GO" id="GO:0031177">
    <property type="term" value="F:phosphopantetheine binding"/>
    <property type="evidence" value="ECO:0007669"/>
    <property type="project" value="InterPro"/>
</dbReference>
<evidence type="ECO:0000256" key="1">
    <source>
        <dbReference type="ARBA" id="ARBA00022450"/>
    </source>
</evidence>
<name>A0A3M8K9Z1_9CORY</name>
<dbReference type="SUPFAM" id="SSF53474">
    <property type="entry name" value="alpha/beta-Hydrolases"/>
    <property type="match status" value="1"/>
</dbReference>
<accession>A0A3M8K9Z1</accession>
<dbReference type="InterPro" id="IPR036736">
    <property type="entry name" value="ACP-like_sf"/>
</dbReference>
<sequence>MAQTGSGYCPSQLVHHSHLTPNQPLDLYREDTPMTDLMLPETATEQAIADIWATRTGVSPVGKHDRFSDLGGSSLAAETALVELRNRLGREIGAQLLATDPTVAELAEAIEETGRQDFHRGLETCTHLTPGNDGKPMLFCFAGAGASAVCFLDLARYFSDSYDVWAFHAHGFHSKGRADRSLAAKARRHVPKLMEIQPTGPLTLIGHSFGGHVAMEAARQLTEQGRVINQVLLLDTFLGAVDGGSVADYRSEAPAALPPLRERLLTHWRILTAGLIPRDVATQQSVFWEQEIRIQNRIQCESVPPGTTVLVSDEGQAQQELWLAIDQPPTTVRTSGSHLSVLSDRHTLALLRSQLATPESA</sequence>
<dbReference type="SMART" id="SM00824">
    <property type="entry name" value="PKS_TE"/>
    <property type="match status" value="1"/>
</dbReference>
<comment type="caution">
    <text evidence="4">The sequence shown here is derived from an EMBL/GenBank/DDBJ whole genome shotgun (WGS) entry which is preliminary data.</text>
</comment>
<dbReference type="SMART" id="SM00823">
    <property type="entry name" value="PKS_PP"/>
    <property type="match status" value="1"/>
</dbReference>
<dbReference type="OrthoDB" id="2472181at2"/>
<dbReference type="InterPro" id="IPR020802">
    <property type="entry name" value="TesA-like"/>
</dbReference>
<keyword evidence="5" id="KW-1185">Reference proteome</keyword>
<evidence type="ECO:0000256" key="2">
    <source>
        <dbReference type="ARBA" id="ARBA00022553"/>
    </source>
</evidence>
<gene>
    <name evidence="4" type="ORF">C5L39_01285</name>
</gene>
<dbReference type="InterPro" id="IPR001031">
    <property type="entry name" value="Thioesterase"/>
</dbReference>
<dbReference type="PROSITE" id="PS50075">
    <property type="entry name" value="CARRIER"/>
    <property type="match status" value="1"/>
</dbReference>
<dbReference type="EMBL" id="PTJO01000001">
    <property type="protein sequence ID" value="RNE50031.1"/>
    <property type="molecule type" value="Genomic_DNA"/>
</dbReference>
<proteinExistence type="predicted"/>
<dbReference type="InterPro" id="IPR009081">
    <property type="entry name" value="PP-bd_ACP"/>
</dbReference>
<protein>
    <recommendedName>
        <fullName evidence="3">Carrier domain-containing protein</fullName>
    </recommendedName>
</protein>
<dbReference type="Gene3D" id="1.10.1200.10">
    <property type="entry name" value="ACP-like"/>
    <property type="match status" value="1"/>
</dbReference>
<dbReference type="InterPro" id="IPR029058">
    <property type="entry name" value="AB_hydrolase_fold"/>
</dbReference>
<dbReference type="AlphaFoldDB" id="A0A3M8K9Z1"/>
<keyword evidence="1" id="KW-0596">Phosphopantetheine</keyword>
<evidence type="ECO:0000313" key="4">
    <source>
        <dbReference type="EMBL" id="RNE50031.1"/>
    </source>
</evidence>
<evidence type="ECO:0000259" key="3">
    <source>
        <dbReference type="PROSITE" id="PS50075"/>
    </source>
</evidence>
<organism evidence="4 5">
    <name type="scientific">Corynebacterium alimapuense</name>
    <dbReference type="NCBI Taxonomy" id="1576874"/>
    <lineage>
        <taxon>Bacteria</taxon>
        <taxon>Bacillati</taxon>
        <taxon>Actinomycetota</taxon>
        <taxon>Actinomycetes</taxon>
        <taxon>Mycobacteriales</taxon>
        <taxon>Corynebacteriaceae</taxon>
        <taxon>Corynebacterium</taxon>
    </lineage>
</organism>